<reference evidence="8" key="1">
    <citation type="journal article" date="2023" name="Mol. Phylogenet. Evol.">
        <title>Genome-scale phylogeny and comparative genomics of the fungal order Sordariales.</title>
        <authorList>
            <person name="Hensen N."/>
            <person name="Bonometti L."/>
            <person name="Westerberg I."/>
            <person name="Brannstrom I.O."/>
            <person name="Guillou S."/>
            <person name="Cros-Aarteil S."/>
            <person name="Calhoun S."/>
            <person name="Haridas S."/>
            <person name="Kuo A."/>
            <person name="Mondo S."/>
            <person name="Pangilinan J."/>
            <person name="Riley R."/>
            <person name="LaButti K."/>
            <person name="Andreopoulos B."/>
            <person name="Lipzen A."/>
            <person name="Chen C."/>
            <person name="Yan M."/>
            <person name="Daum C."/>
            <person name="Ng V."/>
            <person name="Clum A."/>
            <person name="Steindorff A."/>
            <person name="Ohm R.A."/>
            <person name="Martin F."/>
            <person name="Silar P."/>
            <person name="Natvig D.O."/>
            <person name="Lalanne C."/>
            <person name="Gautier V."/>
            <person name="Ament-Velasquez S.L."/>
            <person name="Kruys A."/>
            <person name="Hutchinson M.I."/>
            <person name="Powell A.J."/>
            <person name="Barry K."/>
            <person name="Miller A.N."/>
            <person name="Grigoriev I.V."/>
            <person name="Debuchy R."/>
            <person name="Gladieux P."/>
            <person name="Hiltunen Thoren M."/>
            <person name="Johannesson H."/>
        </authorList>
    </citation>
    <scope>NUCLEOTIDE SEQUENCE</scope>
    <source>
        <strain evidence="8">FGSC 1904</strain>
    </source>
</reference>
<feature type="signal peptide" evidence="7">
    <location>
        <begin position="1"/>
        <end position="30"/>
    </location>
</feature>
<evidence type="ECO:0000256" key="6">
    <source>
        <dbReference type="SAM" id="Phobius"/>
    </source>
</evidence>
<proteinExistence type="predicted"/>
<dbReference type="PANTHER" id="PTHR15549:SF26">
    <property type="entry name" value="AXIAL BUDDING PATTERN PROTEIN 2-RELATED"/>
    <property type="match status" value="1"/>
</dbReference>
<feature type="region of interest" description="Disordered" evidence="5">
    <location>
        <begin position="255"/>
        <end position="280"/>
    </location>
</feature>
<evidence type="ECO:0000256" key="4">
    <source>
        <dbReference type="ARBA" id="ARBA00023136"/>
    </source>
</evidence>
<gene>
    <name evidence="8" type="ORF">B0T20DRAFT_100229</name>
</gene>
<comment type="subcellular location">
    <subcellularLocation>
        <location evidence="1">Membrane</location>
        <topology evidence="1">Single-pass membrane protein</topology>
    </subcellularLocation>
</comment>
<reference evidence="8" key="2">
    <citation type="submission" date="2023-07" db="EMBL/GenBank/DDBJ databases">
        <authorList>
            <consortium name="Lawrence Berkeley National Laboratory"/>
            <person name="Haridas S."/>
            <person name="Hensen N."/>
            <person name="Bonometti L."/>
            <person name="Westerberg I."/>
            <person name="Brannstrom I.O."/>
            <person name="Guillou S."/>
            <person name="Cros-Aarteil S."/>
            <person name="Calhoun S."/>
            <person name="Kuo A."/>
            <person name="Mondo S."/>
            <person name="Pangilinan J."/>
            <person name="Riley R."/>
            <person name="LaButti K."/>
            <person name="Andreopoulos B."/>
            <person name="Lipzen A."/>
            <person name="Chen C."/>
            <person name="Yanf M."/>
            <person name="Daum C."/>
            <person name="Ng V."/>
            <person name="Clum A."/>
            <person name="Steindorff A."/>
            <person name="Ohm R."/>
            <person name="Martin F."/>
            <person name="Silar P."/>
            <person name="Natvig D."/>
            <person name="Lalanne C."/>
            <person name="Gautier V."/>
            <person name="Ament-velasquez S.L."/>
            <person name="Kruys A."/>
            <person name="Hutchinson M.I."/>
            <person name="Powell A.J."/>
            <person name="Barry K."/>
            <person name="Miller A.N."/>
            <person name="Grigoriev I.V."/>
            <person name="Debuchy R."/>
            <person name="Gladieux P."/>
            <person name="Thoren M.H."/>
            <person name="Johannesson H."/>
        </authorList>
    </citation>
    <scope>NUCLEOTIDE SEQUENCE</scope>
    <source>
        <strain evidence="8">FGSC 1904</strain>
    </source>
</reference>
<comment type="caution">
    <text evidence="8">The sequence shown here is derived from an EMBL/GenBank/DDBJ whole genome shotgun (WGS) entry which is preliminary data.</text>
</comment>
<feature type="chain" id="PRO_5042006794" description="Mid2 domain-containing protein" evidence="7">
    <location>
        <begin position="31"/>
        <end position="280"/>
    </location>
</feature>
<keyword evidence="7" id="KW-0732">Signal</keyword>
<evidence type="ECO:0000256" key="5">
    <source>
        <dbReference type="SAM" id="MobiDB-lite"/>
    </source>
</evidence>
<dbReference type="InterPro" id="IPR051694">
    <property type="entry name" value="Immunoregulatory_rcpt-like"/>
</dbReference>
<dbReference type="GO" id="GO:0071944">
    <property type="term" value="C:cell periphery"/>
    <property type="evidence" value="ECO:0007669"/>
    <property type="project" value="UniProtKB-ARBA"/>
</dbReference>
<keyword evidence="4 6" id="KW-0472">Membrane</keyword>
<organism evidence="8 9">
    <name type="scientific">Sordaria brevicollis</name>
    <dbReference type="NCBI Taxonomy" id="83679"/>
    <lineage>
        <taxon>Eukaryota</taxon>
        <taxon>Fungi</taxon>
        <taxon>Dikarya</taxon>
        <taxon>Ascomycota</taxon>
        <taxon>Pezizomycotina</taxon>
        <taxon>Sordariomycetes</taxon>
        <taxon>Sordariomycetidae</taxon>
        <taxon>Sordariales</taxon>
        <taxon>Sordariaceae</taxon>
        <taxon>Sordaria</taxon>
    </lineage>
</organism>
<name>A0AAE0NVY9_SORBR</name>
<evidence type="ECO:0000256" key="7">
    <source>
        <dbReference type="SAM" id="SignalP"/>
    </source>
</evidence>
<dbReference type="GO" id="GO:0016020">
    <property type="term" value="C:membrane"/>
    <property type="evidence" value="ECO:0007669"/>
    <property type="project" value="UniProtKB-SubCell"/>
</dbReference>
<evidence type="ECO:0000256" key="2">
    <source>
        <dbReference type="ARBA" id="ARBA00022692"/>
    </source>
</evidence>
<evidence type="ECO:0000313" key="9">
    <source>
        <dbReference type="Proteomes" id="UP001281003"/>
    </source>
</evidence>
<feature type="transmembrane region" description="Helical" evidence="6">
    <location>
        <begin position="227"/>
        <end position="248"/>
    </location>
</feature>
<sequence length="280" mass="29983">MHSTMTTSPVLLRRLVTFSLLVLLIPTTDAEDADLDIGTVYYPQDSAWVNYFLDDTLIVTYSFVGDKAVLAILCSDVEMKREWQEIFQVSVIPASIGTKAIRLNEQHKQKLPRLPTYICSLSIGASGPSKPYVPQPGAYFELIGQRRSGGPITLGAESAEYSATSAVSVATKPATTATATPVPSLALGENSVVTTTVYVGLNESSPTTCPESEDTCPGPSLSAGAKAGIGVGVVIAIIAMGAVCWFFWRRRRNKEGSQSSKQEQMHEVGGGGWDHTPELP</sequence>
<keyword evidence="3 6" id="KW-1133">Transmembrane helix</keyword>
<keyword evidence="2 6" id="KW-0812">Transmembrane</keyword>
<evidence type="ECO:0000256" key="3">
    <source>
        <dbReference type="ARBA" id="ARBA00022989"/>
    </source>
</evidence>
<dbReference type="EMBL" id="JAUTDP010000015">
    <property type="protein sequence ID" value="KAK3388696.1"/>
    <property type="molecule type" value="Genomic_DNA"/>
</dbReference>
<keyword evidence="9" id="KW-1185">Reference proteome</keyword>
<evidence type="ECO:0000313" key="8">
    <source>
        <dbReference type="EMBL" id="KAK3388696.1"/>
    </source>
</evidence>
<dbReference type="AlphaFoldDB" id="A0AAE0NVY9"/>
<dbReference type="Proteomes" id="UP001281003">
    <property type="component" value="Unassembled WGS sequence"/>
</dbReference>
<evidence type="ECO:0008006" key="10">
    <source>
        <dbReference type="Google" id="ProtNLM"/>
    </source>
</evidence>
<dbReference type="PANTHER" id="PTHR15549">
    <property type="entry name" value="PAIRED IMMUNOGLOBULIN-LIKE TYPE 2 RECEPTOR"/>
    <property type="match status" value="1"/>
</dbReference>
<evidence type="ECO:0000256" key="1">
    <source>
        <dbReference type="ARBA" id="ARBA00004167"/>
    </source>
</evidence>
<accession>A0AAE0NVY9</accession>
<protein>
    <recommendedName>
        <fullName evidence="10">Mid2 domain-containing protein</fullName>
    </recommendedName>
</protein>